<evidence type="ECO:0000313" key="3">
    <source>
        <dbReference type="EMBL" id="KAK7069176.1"/>
    </source>
</evidence>
<feature type="compositionally biased region" description="Basic residues" evidence="1">
    <location>
        <begin position="352"/>
        <end position="364"/>
    </location>
</feature>
<evidence type="ECO:0000256" key="1">
    <source>
        <dbReference type="SAM" id="MobiDB-lite"/>
    </source>
</evidence>
<gene>
    <name evidence="3" type="ORF">SK128_003493</name>
</gene>
<dbReference type="SUPFAM" id="SSF53187">
    <property type="entry name" value="Zn-dependent exopeptidases"/>
    <property type="match status" value="1"/>
</dbReference>
<feature type="compositionally biased region" description="Basic residues" evidence="1">
    <location>
        <begin position="315"/>
        <end position="337"/>
    </location>
</feature>
<protein>
    <submittedName>
        <fullName evidence="3">Uncharacterized protein</fullName>
    </submittedName>
</protein>
<dbReference type="AlphaFoldDB" id="A0AAN8WRX8"/>
<reference evidence="3 4" key="1">
    <citation type="submission" date="2023-11" db="EMBL/GenBank/DDBJ databases">
        <title>Halocaridina rubra genome assembly.</title>
        <authorList>
            <person name="Smith C."/>
        </authorList>
    </citation>
    <scope>NUCLEOTIDE SEQUENCE [LARGE SCALE GENOMIC DNA]</scope>
    <source>
        <strain evidence="3">EP-1</strain>
        <tissue evidence="3">Whole</tissue>
    </source>
</reference>
<organism evidence="3 4">
    <name type="scientific">Halocaridina rubra</name>
    <name type="common">Hawaiian red shrimp</name>
    <dbReference type="NCBI Taxonomy" id="373956"/>
    <lineage>
        <taxon>Eukaryota</taxon>
        <taxon>Metazoa</taxon>
        <taxon>Ecdysozoa</taxon>
        <taxon>Arthropoda</taxon>
        <taxon>Crustacea</taxon>
        <taxon>Multicrustacea</taxon>
        <taxon>Malacostraca</taxon>
        <taxon>Eumalacostraca</taxon>
        <taxon>Eucarida</taxon>
        <taxon>Decapoda</taxon>
        <taxon>Pleocyemata</taxon>
        <taxon>Caridea</taxon>
        <taxon>Atyoidea</taxon>
        <taxon>Atyidae</taxon>
        <taxon>Halocaridina</taxon>
    </lineage>
</organism>
<name>A0AAN8WRX8_HALRR</name>
<proteinExistence type="predicted"/>
<comment type="caution">
    <text evidence="3">The sequence shown here is derived from an EMBL/GenBank/DDBJ whole genome shotgun (WGS) entry which is preliminary data.</text>
</comment>
<dbReference type="EMBL" id="JAXCGZ010017006">
    <property type="protein sequence ID" value="KAK7069176.1"/>
    <property type="molecule type" value="Genomic_DNA"/>
</dbReference>
<feature type="compositionally biased region" description="Basic and acidic residues" evidence="1">
    <location>
        <begin position="338"/>
        <end position="351"/>
    </location>
</feature>
<evidence type="ECO:0000313" key="4">
    <source>
        <dbReference type="Proteomes" id="UP001381693"/>
    </source>
</evidence>
<sequence>MSLNFLFEGCFLLLTLSGFAICQPSGNPSGSRVFESTRGASSEPLASVQGPRTENKFKDYQNWSLLRLYPSNSKTLKTLIDVIGSNAQAIVLNVQRKGSKFKIDVAISPEVTLSQLLSSSKNLPVLCCLDKAITQHQENKSQRPLKKSSSHAIDDFVRSPSVNVSHCVFPDDNPARDKYSNTGYTRPYRSLEFLKWVTISKHFKEIFNLATSRQLGTEDLFGWSRYYRYDNILQFSKNLANTSDNVGYIKTGVSYEGRELFALVFATKPRLVLRRYERKASVADRLLALGGIRFYQKTSQPQTPKEGPSSDKINRNKVLKKGKSKNSKLKEKNKKKKQSIDKSKTKKKESIKGNGKKQKVRKPRPFILIEAGKS</sequence>
<feature type="signal peptide" evidence="2">
    <location>
        <begin position="1"/>
        <end position="22"/>
    </location>
</feature>
<accession>A0AAN8WRX8</accession>
<feature type="region of interest" description="Disordered" evidence="1">
    <location>
        <begin position="298"/>
        <end position="374"/>
    </location>
</feature>
<dbReference type="Proteomes" id="UP001381693">
    <property type="component" value="Unassembled WGS sequence"/>
</dbReference>
<evidence type="ECO:0000256" key="2">
    <source>
        <dbReference type="SAM" id="SignalP"/>
    </source>
</evidence>
<feature type="chain" id="PRO_5042885139" evidence="2">
    <location>
        <begin position="23"/>
        <end position="374"/>
    </location>
</feature>
<keyword evidence="4" id="KW-1185">Reference proteome</keyword>
<keyword evidence="2" id="KW-0732">Signal</keyword>